<reference evidence="2 3" key="1">
    <citation type="submission" date="2013-11" db="EMBL/GenBank/DDBJ databases">
        <title>Draft genome of the bovine lungworm Dictyocaulus viviparus.</title>
        <authorList>
            <person name="Mitreva M."/>
        </authorList>
    </citation>
    <scope>NUCLEOTIDE SEQUENCE [LARGE SCALE GENOMIC DNA]</scope>
    <source>
        <strain evidence="2 3">HannoverDv2000</strain>
    </source>
</reference>
<dbReference type="InterPro" id="IPR004127">
    <property type="entry name" value="Prefoldin_subunit_alpha"/>
</dbReference>
<evidence type="ECO:0000313" key="2">
    <source>
        <dbReference type="EMBL" id="KJH49875.1"/>
    </source>
</evidence>
<dbReference type="Proteomes" id="UP000053766">
    <property type="component" value="Unassembled WGS sequence"/>
</dbReference>
<evidence type="ECO:0000256" key="1">
    <source>
        <dbReference type="ARBA" id="ARBA00011695"/>
    </source>
</evidence>
<protein>
    <submittedName>
        <fullName evidence="2">Prefoldin subunit</fullName>
    </submittedName>
</protein>
<sequence>MSKDSEKVEHFRTTVLDRLNAELSDVLKHRDDIIREIQEYAALLVVVQNIESNKSGKINIRTSLGHQLFVDAELTRRDTIIVKLVGDLFAELKLARAEIFISEKLKILKKNADMCTEISSKIRATMKFIMAAISEYDELVAKSPI</sequence>
<dbReference type="InterPro" id="IPR009053">
    <property type="entry name" value="Prefoldin"/>
</dbReference>
<proteinExistence type="predicted"/>
<organism evidence="2 3">
    <name type="scientific">Dictyocaulus viviparus</name>
    <name type="common">Bovine lungworm</name>
    <dbReference type="NCBI Taxonomy" id="29172"/>
    <lineage>
        <taxon>Eukaryota</taxon>
        <taxon>Metazoa</taxon>
        <taxon>Ecdysozoa</taxon>
        <taxon>Nematoda</taxon>
        <taxon>Chromadorea</taxon>
        <taxon>Rhabditida</taxon>
        <taxon>Rhabditina</taxon>
        <taxon>Rhabditomorpha</taxon>
        <taxon>Strongyloidea</taxon>
        <taxon>Metastrongylidae</taxon>
        <taxon>Dictyocaulus</taxon>
    </lineage>
</organism>
<dbReference type="SUPFAM" id="SSF46579">
    <property type="entry name" value="Prefoldin"/>
    <property type="match status" value="1"/>
</dbReference>
<dbReference type="Pfam" id="PF02996">
    <property type="entry name" value="Prefoldin"/>
    <property type="match status" value="1"/>
</dbReference>
<reference evidence="3" key="2">
    <citation type="journal article" date="2016" name="Sci. Rep.">
        <title>Dictyocaulus viviparus genome, variome and transcriptome elucidate lungworm biology and support future intervention.</title>
        <authorList>
            <person name="McNulty S.N."/>
            <person name="Strube C."/>
            <person name="Rosa B.A."/>
            <person name="Martin J.C."/>
            <person name="Tyagi R."/>
            <person name="Choi Y.J."/>
            <person name="Wang Q."/>
            <person name="Hallsworth Pepin K."/>
            <person name="Zhang X."/>
            <person name="Ozersky P."/>
            <person name="Wilson R.K."/>
            <person name="Sternberg P.W."/>
            <person name="Gasser R.B."/>
            <person name="Mitreva M."/>
        </authorList>
    </citation>
    <scope>NUCLEOTIDE SEQUENCE [LARGE SCALE GENOMIC DNA]</scope>
    <source>
        <strain evidence="3">HannoverDv2000</strain>
    </source>
</reference>
<dbReference type="CDD" id="cd23158">
    <property type="entry name" value="Prefoldin_UXT"/>
    <property type="match status" value="1"/>
</dbReference>
<gene>
    <name evidence="2" type="ORF">DICVIV_03986</name>
</gene>
<evidence type="ECO:0000313" key="3">
    <source>
        <dbReference type="Proteomes" id="UP000053766"/>
    </source>
</evidence>
<dbReference type="AlphaFoldDB" id="A0A0D8XZI2"/>
<dbReference type="OrthoDB" id="433124at2759"/>
<comment type="subunit">
    <text evidence="1">Heterohexamer of two PFD-alpha type and four PFD-beta type subunits.</text>
</comment>
<dbReference type="STRING" id="29172.A0A0D8XZI2"/>
<accession>A0A0D8XZI2</accession>
<dbReference type="Gene3D" id="1.10.287.370">
    <property type="match status" value="1"/>
</dbReference>
<keyword evidence="3" id="KW-1185">Reference proteome</keyword>
<name>A0A0D8XZI2_DICVI</name>
<dbReference type="EMBL" id="KN716221">
    <property type="protein sequence ID" value="KJH49875.1"/>
    <property type="molecule type" value="Genomic_DNA"/>
</dbReference>